<evidence type="ECO:0000256" key="1">
    <source>
        <dbReference type="ARBA" id="ARBA00023172"/>
    </source>
</evidence>
<comment type="caution">
    <text evidence="3">The sequence shown here is derived from an EMBL/GenBank/DDBJ whole genome shotgun (WGS) entry which is preliminary data.</text>
</comment>
<feature type="domain" description="Tyr recombinase" evidence="2">
    <location>
        <begin position="1"/>
        <end position="128"/>
    </location>
</feature>
<dbReference type="EMBL" id="CAJZAF010000096">
    <property type="protein sequence ID" value="CAG9187698.1"/>
    <property type="molecule type" value="Genomic_DNA"/>
</dbReference>
<proteinExistence type="predicted"/>
<dbReference type="CDD" id="cd00397">
    <property type="entry name" value="DNA_BRE_C"/>
    <property type="match status" value="1"/>
</dbReference>
<organism evidence="3 4">
    <name type="scientific">Cupriavidus pinatubonensis</name>
    <dbReference type="NCBI Taxonomy" id="248026"/>
    <lineage>
        <taxon>Bacteria</taxon>
        <taxon>Pseudomonadati</taxon>
        <taxon>Pseudomonadota</taxon>
        <taxon>Betaproteobacteria</taxon>
        <taxon>Burkholderiales</taxon>
        <taxon>Burkholderiaceae</taxon>
        <taxon>Cupriavidus</taxon>
    </lineage>
</organism>
<evidence type="ECO:0000313" key="4">
    <source>
        <dbReference type="Proteomes" id="UP000701702"/>
    </source>
</evidence>
<dbReference type="PROSITE" id="PS51898">
    <property type="entry name" value="TYR_RECOMBINASE"/>
    <property type="match status" value="1"/>
</dbReference>
<name>A0ABN7ZQ30_9BURK</name>
<dbReference type="InterPro" id="IPR011010">
    <property type="entry name" value="DNA_brk_join_enz"/>
</dbReference>
<protein>
    <submittedName>
        <fullName evidence="3">Tyrosine recombinase XerC</fullName>
    </submittedName>
</protein>
<dbReference type="Proteomes" id="UP000701702">
    <property type="component" value="Unassembled WGS sequence"/>
</dbReference>
<dbReference type="SUPFAM" id="SSF56349">
    <property type="entry name" value="DNA breaking-rejoining enzymes"/>
    <property type="match status" value="1"/>
</dbReference>
<accession>A0ABN7ZQ30</accession>
<reference evidence="3 4" key="1">
    <citation type="submission" date="2021-08" db="EMBL/GenBank/DDBJ databases">
        <authorList>
            <person name="Peeters C."/>
        </authorList>
    </citation>
    <scope>NUCLEOTIDE SEQUENCE [LARGE SCALE GENOMIC DNA]</scope>
    <source>
        <strain evidence="3 4">LMG 23994</strain>
    </source>
</reference>
<dbReference type="InterPro" id="IPR013762">
    <property type="entry name" value="Integrase-like_cat_sf"/>
</dbReference>
<dbReference type="Gene3D" id="1.10.443.10">
    <property type="entry name" value="Intergrase catalytic core"/>
    <property type="match status" value="1"/>
</dbReference>
<evidence type="ECO:0000313" key="3">
    <source>
        <dbReference type="EMBL" id="CAG9187698.1"/>
    </source>
</evidence>
<evidence type="ECO:0000259" key="2">
    <source>
        <dbReference type="PROSITE" id="PS51898"/>
    </source>
</evidence>
<keyword evidence="4" id="KW-1185">Reference proteome</keyword>
<keyword evidence="1" id="KW-0233">DNA recombination</keyword>
<dbReference type="InterPro" id="IPR002104">
    <property type="entry name" value="Integrase_catalytic"/>
</dbReference>
<sequence>MPPLASTALDHYLVQRQLPVSRERWNPKTPVVGSLGEDGAVGISGAHLWRLLRRFFVQAADAIEADHPVAAEKLRRATPHWMRHSHASHALARGAELTAVRDNLRHASIATTSMYLHGDELERARQMRQAFGARR</sequence>
<gene>
    <name evidence="3" type="primary">xerC_18</name>
    <name evidence="3" type="ORF">LMG23994_07143</name>
</gene>
<dbReference type="Pfam" id="PF00589">
    <property type="entry name" value="Phage_integrase"/>
    <property type="match status" value="1"/>
</dbReference>